<organism evidence="1 2">
    <name type="scientific">Populus trichocarpa</name>
    <name type="common">Western balsam poplar</name>
    <name type="synonym">Populus balsamifera subsp. trichocarpa</name>
    <dbReference type="NCBI Taxonomy" id="3694"/>
    <lineage>
        <taxon>Eukaryota</taxon>
        <taxon>Viridiplantae</taxon>
        <taxon>Streptophyta</taxon>
        <taxon>Embryophyta</taxon>
        <taxon>Tracheophyta</taxon>
        <taxon>Spermatophyta</taxon>
        <taxon>Magnoliopsida</taxon>
        <taxon>eudicotyledons</taxon>
        <taxon>Gunneridae</taxon>
        <taxon>Pentapetalae</taxon>
        <taxon>rosids</taxon>
        <taxon>fabids</taxon>
        <taxon>Malpighiales</taxon>
        <taxon>Salicaceae</taxon>
        <taxon>Saliceae</taxon>
        <taxon>Populus</taxon>
    </lineage>
</organism>
<name>A0A3N7EN17_POPTR</name>
<dbReference type="InParanoid" id="A0A3N7EN17"/>
<accession>A0A3N7EN17</accession>
<keyword evidence="2" id="KW-1185">Reference proteome</keyword>
<gene>
    <name evidence="1" type="ORF">POPTR_001G401550</name>
</gene>
<reference evidence="1 2" key="1">
    <citation type="journal article" date="2006" name="Science">
        <title>The genome of black cottonwood, Populus trichocarpa (Torr. &amp; Gray).</title>
        <authorList>
            <person name="Tuskan G.A."/>
            <person name="Difazio S."/>
            <person name="Jansson S."/>
            <person name="Bohlmann J."/>
            <person name="Grigoriev I."/>
            <person name="Hellsten U."/>
            <person name="Putnam N."/>
            <person name="Ralph S."/>
            <person name="Rombauts S."/>
            <person name="Salamov A."/>
            <person name="Schein J."/>
            <person name="Sterck L."/>
            <person name="Aerts A."/>
            <person name="Bhalerao R.R."/>
            <person name="Bhalerao R.P."/>
            <person name="Blaudez D."/>
            <person name="Boerjan W."/>
            <person name="Brun A."/>
            <person name="Brunner A."/>
            <person name="Busov V."/>
            <person name="Campbell M."/>
            <person name="Carlson J."/>
            <person name="Chalot M."/>
            <person name="Chapman J."/>
            <person name="Chen G.L."/>
            <person name="Cooper D."/>
            <person name="Coutinho P.M."/>
            <person name="Couturier J."/>
            <person name="Covert S."/>
            <person name="Cronk Q."/>
            <person name="Cunningham R."/>
            <person name="Davis J."/>
            <person name="Degroeve S."/>
            <person name="Dejardin A."/>
            <person name="Depamphilis C."/>
            <person name="Detter J."/>
            <person name="Dirks B."/>
            <person name="Dubchak I."/>
            <person name="Duplessis S."/>
            <person name="Ehlting J."/>
            <person name="Ellis B."/>
            <person name="Gendler K."/>
            <person name="Goodstein D."/>
            <person name="Gribskov M."/>
            <person name="Grimwood J."/>
            <person name="Groover A."/>
            <person name="Gunter L."/>
            <person name="Hamberger B."/>
            <person name="Heinze B."/>
            <person name="Helariutta Y."/>
            <person name="Henrissat B."/>
            <person name="Holligan D."/>
            <person name="Holt R."/>
            <person name="Huang W."/>
            <person name="Islam-Faridi N."/>
            <person name="Jones S."/>
            <person name="Jones-Rhoades M."/>
            <person name="Jorgensen R."/>
            <person name="Joshi C."/>
            <person name="Kangasjarvi J."/>
            <person name="Karlsson J."/>
            <person name="Kelleher C."/>
            <person name="Kirkpatrick R."/>
            <person name="Kirst M."/>
            <person name="Kohler A."/>
            <person name="Kalluri U."/>
            <person name="Larimer F."/>
            <person name="Leebens-Mack J."/>
            <person name="Leple J.C."/>
            <person name="Locascio P."/>
            <person name="Lou Y."/>
            <person name="Lucas S."/>
            <person name="Martin F."/>
            <person name="Montanini B."/>
            <person name="Napoli C."/>
            <person name="Nelson D.R."/>
            <person name="Nelson C."/>
            <person name="Nieminen K."/>
            <person name="Nilsson O."/>
            <person name="Pereda V."/>
            <person name="Peter G."/>
            <person name="Philippe R."/>
            <person name="Pilate G."/>
            <person name="Poliakov A."/>
            <person name="Razumovskaya J."/>
            <person name="Richardson P."/>
            <person name="Rinaldi C."/>
            <person name="Ritland K."/>
            <person name="Rouze P."/>
            <person name="Ryaboy D."/>
            <person name="Schmutz J."/>
            <person name="Schrader J."/>
            <person name="Segerman B."/>
            <person name="Shin H."/>
            <person name="Siddiqui A."/>
            <person name="Sterky F."/>
            <person name="Terry A."/>
            <person name="Tsai C.J."/>
            <person name="Uberbacher E."/>
            <person name="Unneberg P."/>
            <person name="Vahala J."/>
            <person name="Wall K."/>
            <person name="Wessler S."/>
            <person name="Yang G."/>
            <person name="Yin T."/>
            <person name="Douglas C."/>
            <person name="Marra M."/>
            <person name="Sandberg G."/>
            <person name="Van de Peer Y."/>
            <person name="Rokhsar D."/>
        </authorList>
    </citation>
    <scope>NUCLEOTIDE SEQUENCE [LARGE SCALE GENOMIC DNA]</scope>
    <source>
        <strain evidence="2">cv. Nisqually</strain>
    </source>
</reference>
<sequence>MRKASLGISEAYPILEKTNVFQVVVGENEGLEMLVGGYLKHGCWPRTSELSFFLRPHFEFGVFPSAFVGFL</sequence>
<protein>
    <submittedName>
        <fullName evidence="1">Uncharacterized protein</fullName>
    </submittedName>
</protein>
<dbReference type="EMBL" id="CM009290">
    <property type="protein sequence ID" value="RQO85970.1"/>
    <property type="molecule type" value="Genomic_DNA"/>
</dbReference>
<dbReference type="Proteomes" id="UP000006729">
    <property type="component" value="Chromosome 1"/>
</dbReference>
<dbReference type="AlphaFoldDB" id="A0A3N7EN17"/>
<evidence type="ECO:0000313" key="2">
    <source>
        <dbReference type="Proteomes" id="UP000006729"/>
    </source>
</evidence>
<proteinExistence type="predicted"/>
<evidence type="ECO:0000313" key="1">
    <source>
        <dbReference type="EMBL" id="RQO85970.1"/>
    </source>
</evidence>